<proteinExistence type="predicted"/>
<dbReference type="Proteomes" id="UP000272908">
    <property type="component" value="Unassembled WGS sequence"/>
</dbReference>
<dbReference type="EMBL" id="UIHC01000098">
    <property type="protein sequence ID" value="SUZ33971.1"/>
    <property type="molecule type" value="Genomic_DNA"/>
</dbReference>
<reference evidence="2" key="1">
    <citation type="submission" date="2018-08" db="EMBL/GenBank/DDBJ databases">
        <authorList>
            <person name="Rodrigo-Torres L."/>
            <person name="Arahal R. D."/>
            <person name="Lucena T."/>
        </authorList>
    </citation>
    <scope>NUCLEOTIDE SEQUENCE [LARGE SCALE GENOMIC DNA]</scope>
    <source>
        <strain evidence="2">CECT 7235</strain>
    </source>
</reference>
<sequence length="94" mass="10283">MITITRKRGDTRRLRFHTEFALADVAITASARDSGGTARAIPAGVVDLDARLFELWGIGDLPVGLHACEVEYARLGHTIPSQTFFLQITEAMTP</sequence>
<protein>
    <submittedName>
        <fullName evidence="1">Uncharacterized protein</fullName>
    </submittedName>
</protein>
<gene>
    <name evidence="1" type="ORF">ROE7235_03752</name>
</gene>
<name>A0A3B0MDN4_9RHOB</name>
<organism evidence="1 2">
    <name type="scientific">Roseinatronobacter ekhonensis</name>
    <dbReference type="NCBI Taxonomy" id="254356"/>
    <lineage>
        <taxon>Bacteria</taxon>
        <taxon>Pseudomonadati</taxon>
        <taxon>Pseudomonadota</taxon>
        <taxon>Alphaproteobacteria</taxon>
        <taxon>Rhodobacterales</taxon>
        <taxon>Paracoccaceae</taxon>
        <taxon>Roseinatronobacter</taxon>
    </lineage>
</organism>
<evidence type="ECO:0000313" key="2">
    <source>
        <dbReference type="Proteomes" id="UP000272908"/>
    </source>
</evidence>
<dbReference type="RefSeq" id="WP_121097372.1">
    <property type="nucleotide sequence ID" value="NZ_UIHC01000098.1"/>
</dbReference>
<accession>A0A3B0MDN4</accession>
<evidence type="ECO:0000313" key="1">
    <source>
        <dbReference type="EMBL" id="SUZ33971.1"/>
    </source>
</evidence>
<keyword evidence="2" id="KW-1185">Reference proteome</keyword>
<dbReference type="AlphaFoldDB" id="A0A3B0MDN4"/>